<protein>
    <recommendedName>
        <fullName evidence="7">tRNA N6-adenosine threonylcarbamoyltransferase</fullName>
        <ecNumber evidence="7">2.3.1.234</ecNumber>
    </recommendedName>
    <alternativeName>
        <fullName evidence="7">N6-L-threonylcarbamoyladenine synthase</fullName>
        <shortName evidence="7">t(6)A synthase</shortName>
    </alternativeName>
    <alternativeName>
        <fullName evidence="7">t(6)A37 threonylcarbamoyladenosine biosynthesis protein TsaD</fullName>
    </alternativeName>
    <alternativeName>
        <fullName evidence="7">tRNA threonylcarbamoyladenosine biosynthesis protein TsaD</fullName>
    </alternativeName>
</protein>
<evidence type="ECO:0000256" key="7">
    <source>
        <dbReference type="HAMAP-Rule" id="MF_01445"/>
    </source>
</evidence>
<feature type="binding site" evidence="7">
    <location>
        <position position="179"/>
    </location>
    <ligand>
        <name>substrate</name>
    </ligand>
</feature>
<evidence type="ECO:0000313" key="10">
    <source>
        <dbReference type="Proteomes" id="UP000031624"/>
    </source>
</evidence>
<feature type="binding site" evidence="7">
    <location>
        <position position="110"/>
    </location>
    <ligand>
        <name>Fe cation</name>
        <dbReference type="ChEBI" id="CHEBI:24875"/>
    </ligand>
</feature>
<dbReference type="SUPFAM" id="SSF53067">
    <property type="entry name" value="Actin-like ATPase domain"/>
    <property type="match status" value="2"/>
</dbReference>
<dbReference type="NCBIfam" id="TIGR03723">
    <property type="entry name" value="T6A_TsaD_YgjD"/>
    <property type="match status" value="1"/>
</dbReference>
<keyword evidence="2 7" id="KW-0819">tRNA processing</keyword>
<comment type="catalytic activity">
    <reaction evidence="6 7">
        <text>L-threonylcarbamoyladenylate + adenosine(37) in tRNA = N(6)-L-threonylcarbamoyladenosine(37) in tRNA + AMP + H(+)</text>
        <dbReference type="Rhea" id="RHEA:37059"/>
        <dbReference type="Rhea" id="RHEA-COMP:10162"/>
        <dbReference type="Rhea" id="RHEA-COMP:10163"/>
        <dbReference type="ChEBI" id="CHEBI:15378"/>
        <dbReference type="ChEBI" id="CHEBI:73682"/>
        <dbReference type="ChEBI" id="CHEBI:74411"/>
        <dbReference type="ChEBI" id="CHEBI:74418"/>
        <dbReference type="ChEBI" id="CHEBI:456215"/>
        <dbReference type="EC" id="2.3.1.234"/>
    </reaction>
</comment>
<evidence type="ECO:0000256" key="2">
    <source>
        <dbReference type="ARBA" id="ARBA00022694"/>
    </source>
</evidence>
<dbReference type="GO" id="GO:0061711">
    <property type="term" value="F:tRNA N(6)-L-threonylcarbamoyladenine synthase activity"/>
    <property type="evidence" value="ECO:0007669"/>
    <property type="project" value="UniProtKB-EC"/>
</dbReference>
<feature type="domain" description="Gcp-like" evidence="8">
    <location>
        <begin position="27"/>
        <end position="308"/>
    </location>
</feature>
<dbReference type="EC" id="2.3.1.234" evidence="7"/>
<dbReference type="GO" id="GO:0005506">
    <property type="term" value="F:iron ion binding"/>
    <property type="evidence" value="ECO:0007669"/>
    <property type="project" value="UniProtKB-UniRule"/>
</dbReference>
<dbReference type="Gene3D" id="3.30.420.40">
    <property type="match status" value="2"/>
</dbReference>
<feature type="binding site" evidence="7">
    <location>
        <begin position="133"/>
        <end position="137"/>
    </location>
    <ligand>
        <name>substrate</name>
    </ligand>
</feature>
<feature type="binding site" evidence="7">
    <location>
        <position position="166"/>
    </location>
    <ligand>
        <name>substrate</name>
    </ligand>
</feature>
<sequence length="340" mass="38629">MIILGIETSCDDTCIAIYDTKSGLITTKKYTQTIHTIFGGVIPKFSSFYHLNKIIPIIKSLFFKFQIHTTNINAIAYTAGPGLYQSLLIGAYIAYSISYTLKLPILGINHLEGHIFSAMINKKKPDFPFICLLISGGNTQLIDVQNIGHYKILGESKDVSLGETFDKIAKVLKLYYPGGVRLSHLACFGKIKKQNFPKILRNNITFSFSGLKTYILNYLKQFKYTNKYQYKANLAKSFEEYVLNMLSYKCYKALIYYGRSCLLISGGVSANKTLRKHFNLFFKNKLNNFQITFPDQVLCTDNAAMIAYVGALRLTSGEKITNKLLIRPTWCLEELKYPLF</sequence>
<comment type="caution">
    <text evidence="7">Lacks conserved residue(s) required for the propagation of feature annotation.</text>
</comment>
<comment type="subcellular location">
    <subcellularLocation>
        <location evidence="7">Cytoplasm</location>
    </subcellularLocation>
</comment>
<comment type="similarity">
    <text evidence="7">Belongs to the KAE1 / TsaD family.</text>
</comment>
<dbReference type="PANTHER" id="PTHR11735">
    <property type="entry name" value="TRNA N6-ADENOSINE THREONYLCARBAMOYLTRANSFERASE"/>
    <property type="match status" value="1"/>
</dbReference>
<keyword evidence="5 7" id="KW-0012">Acyltransferase</keyword>
<feature type="binding site" evidence="7">
    <location>
        <position position="114"/>
    </location>
    <ligand>
        <name>Fe cation</name>
        <dbReference type="ChEBI" id="CHEBI:24875"/>
    </ligand>
</feature>
<keyword evidence="1 7" id="KW-0808">Transferase</keyword>
<evidence type="ECO:0000256" key="3">
    <source>
        <dbReference type="ARBA" id="ARBA00022723"/>
    </source>
</evidence>
<dbReference type="InterPro" id="IPR000905">
    <property type="entry name" value="Gcp-like_dom"/>
</dbReference>
<dbReference type="GO" id="GO:0002949">
    <property type="term" value="P:tRNA threonylcarbamoyladenosine modification"/>
    <property type="evidence" value="ECO:0007669"/>
    <property type="project" value="UniProtKB-UniRule"/>
</dbReference>
<organism evidence="9 10">
    <name type="scientific">Candidatus Portiera aleyrodidarum MED</name>
    <name type="common">Bemisia tabaci</name>
    <dbReference type="NCBI Taxonomy" id="1163752"/>
    <lineage>
        <taxon>Bacteria</taxon>
        <taxon>Pseudomonadati</taxon>
        <taxon>Pseudomonadota</taxon>
        <taxon>Gammaproteobacteria</taxon>
        <taxon>Candidatus Johnevansiales</taxon>
        <taxon>Candidatus Johnevansiaceae</taxon>
        <taxon>Candidatus Portiera</taxon>
    </lineage>
</organism>
<dbReference type="InterPro" id="IPR043129">
    <property type="entry name" value="ATPase_NBD"/>
</dbReference>
<dbReference type="GO" id="GO:0005737">
    <property type="term" value="C:cytoplasm"/>
    <property type="evidence" value="ECO:0007669"/>
    <property type="project" value="UniProtKB-SubCell"/>
</dbReference>
<dbReference type="Pfam" id="PF00814">
    <property type="entry name" value="TsaD"/>
    <property type="match status" value="1"/>
</dbReference>
<dbReference type="AlphaFoldDB" id="A0AAU8RSG4"/>
<evidence type="ECO:0000256" key="4">
    <source>
        <dbReference type="ARBA" id="ARBA00023004"/>
    </source>
</evidence>
<dbReference type="NCBIfam" id="TIGR00329">
    <property type="entry name" value="gcp_kae1"/>
    <property type="match status" value="1"/>
</dbReference>
<dbReference type="EMBL" id="CP007563">
    <property type="protein sequence ID" value="AJF24068.1"/>
    <property type="molecule type" value="Genomic_DNA"/>
</dbReference>
<evidence type="ECO:0000256" key="5">
    <source>
        <dbReference type="ARBA" id="ARBA00023315"/>
    </source>
</evidence>
<dbReference type="GeneID" id="66279990"/>
<feature type="binding site" evidence="7">
    <location>
        <position position="301"/>
    </location>
    <ligand>
        <name>Fe cation</name>
        <dbReference type="ChEBI" id="CHEBI:24875"/>
    </ligand>
</feature>
<name>A0AAU8RSG4_9GAMM</name>
<feature type="binding site" evidence="7">
    <location>
        <position position="271"/>
    </location>
    <ligand>
        <name>substrate</name>
    </ligand>
</feature>
<comment type="function">
    <text evidence="7">Required for the formation of a threonylcarbamoyl group on adenosine at position 37 (t(6)A37) in tRNAs that read codons beginning with adenine. Is involved in the transfer of the threonylcarbamoyl moiety of threonylcarbamoyl-AMP (TC-AMP) to the N6 group of A37, together with TsaE and TsaB. TsaD likely plays a direct catalytic role in this reaction.</text>
</comment>
<dbReference type="PANTHER" id="PTHR11735:SF6">
    <property type="entry name" value="TRNA N6-ADENOSINE THREONYLCARBAMOYLTRANSFERASE, MITOCHONDRIAL"/>
    <property type="match status" value="1"/>
</dbReference>
<dbReference type="InterPro" id="IPR022450">
    <property type="entry name" value="TsaD"/>
</dbReference>
<evidence type="ECO:0000256" key="1">
    <source>
        <dbReference type="ARBA" id="ARBA00022679"/>
    </source>
</evidence>
<keyword evidence="7" id="KW-0963">Cytoplasm</keyword>
<accession>A0AAU8RSG4</accession>
<keyword evidence="3 7" id="KW-0479">Metal-binding</keyword>
<dbReference type="PRINTS" id="PR00789">
    <property type="entry name" value="OSIALOPTASE"/>
</dbReference>
<keyword evidence="4 7" id="KW-0408">Iron</keyword>
<dbReference type="InterPro" id="IPR017861">
    <property type="entry name" value="KAE1/TsaD"/>
</dbReference>
<proteinExistence type="inferred from homology"/>
<reference evidence="9 10" key="1">
    <citation type="submission" date="2014-04" db="EMBL/GenBank/DDBJ databases">
        <title>Genome reduction and metabolic complementation of the dual endosymbionts in the whitefly Bemisia tabaci.</title>
        <authorList>
            <person name="Rao Q."/>
            <person name="Rollat-Farnier P.-A."/>
            <person name="Zhang Z.-X."/>
            <person name="Santos-Garcia D."/>
            <person name="Silva F.J."/>
            <person name="Moya A."/>
            <person name="Zhu D.-T."/>
            <person name="Klein C.C."/>
            <person name="Vavre F."/>
            <person name="Sagot M.-F."/>
            <person name="Liu S.-S."/>
            <person name="Mouton L."/>
            <person name="Wang X.-W."/>
        </authorList>
    </citation>
    <scope>NUCLEOTIDE SEQUENCE [LARGE SCALE GENOMIC DNA]</scope>
    <source>
        <strain evidence="9 10">BT-Q</strain>
    </source>
</reference>
<dbReference type="HAMAP" id="MF_01445">
    <property type="entry name" value="TsaD"/>
    <property type="match status" value="1"/>
</dbReference>
<gene>
    <name evidence="7" type="primary">tsaD</name>
    <name evidence="9" type="ORF">O3E_00755</name>
</gene>
<evidence type="ECO:0000259" key="8">
    <source>
        <dbReference type="Pfam" id="PF00814"/>
    </source>
</evidence>
<dbReference type="RefSeq" id="WP_014895038.1">
    <property type="nucleotide sequence ID" value="NZ_CP007563.1"/>
</dbReference>
<dbReference type="KEGG" id="paly:O3E_00755"/>
<comment type="cofactor">
    <cofactor evidence="7">
        <name>Fe(2+)</name>
        <dbReference type="ChEBI" id="CHEBI:29033"/>
    </cofactor>
    <text evidence="7">Binds 1 Fe(2+) ion per subunit.</text>
</comment>
<evidence type="ECO:0000256" key="6">
    <source>
        <dbReference type="ARBA" id="ARBA00048117"/>
    </source>
</evidence>
<dbReference type="Proteomes" id="UP000031624">
    <property type="component" value="Chromosome"/>
</dbReference>
<evidence type="ECO:0000313" key="9">
    <source>
        <dbReference type="EMBL" id="AJF24068.1"/>
    </source>
</evidence>